<protein>
    <submittedName>
        <fullName evidence="6">Acyl-CoA dehydratase activase</fullName>
    </submittedName>
</protein>
<dbReference type="Gene3D" id="3.30.420.40">
    <property type="match status" value="2"/>
</dbReference>
<dbReference type="Pfam" id="PF01869">
    <property type="entry name" value="BcrAD_BadFG"/>
    <property type="match status" value="1"/>
</dbReference>
<evidence type="ECO:0000256" key="3">
    <source>
        <dbReference type="ARBA" id="ARBA00023004"/>
    </source>
</evidence>
<dbReference type="InterPro" id="IPR008275">
    <property type="entry name" value="CoA_E_activase_dom"/>
</dbReference>
<evidence type="ECO:0000259" key="5">
    <source>
        <dbReference type="Pfam" id="PF01869"/>
    </source>
</evidence>
<feature type="domain" description="ATPase BadF/BadG/BcrA/BcrD type" evidence="5">
    <location>
        <begin position="9"/>
        <end position="256"/>
    </location>
</feature>
<evidence type="ECO:0000256" key="4">
    <source>
        <dbReference type="ARBA" id="ARBA00023014"/>
    </source>
</evidence>
<dbReference type="EMBL" id="CP115667">
    <property type="protein sequence ID" value="WBW49949.1"/>
    <property type="molecule type" value="Genomic_DNA"/>
</dbReference>
<dbReference type="InterPro" id="IPR043129">
    <property type="entry name" value="ATPase_NBD"/>
</dbReference>
<organism evidence="6 7">
    <name type="scientific">Peptoniphilus equinus</name>
    <dbReference type="NCBI Taxonomy" id="3016343"/>
    <lineage>
        <taxon>Bacteria</taxon>
        <taxon>Bacillati</taxon>
        <taxon>Bacillota</taxon>
        <taxon>Tissierellia</taxon>
        <taxon>Tissierellales</taxon>
        <taxon>Peptoniphilaceae</taxon>
        <taxon>Peptoniphilus</taxon>
    </lineage>
</organism>
<keyword evidence="4" id="KW-0411">Iron-sulfur</keyword>
<evidence type="ECO:0000256" key="1">
    <source>
        <dbReference type="ARBA" id="ARBA00001966"/>
    </source>
</evidence>
<evidence type="ECO:0000313" key="7">
    <source>
        <dbReference type="Proteomes" id="UP001210339"/>
    </source>
</evidence>
<dbReference type="InterPro" id="IPR051805">
    <property type="entry name" value="Dehydratase_Activator_Redct"/>
</dbReference>
<name>A0ABY7QV39_9FIRM</name>
<dbReference type="Proteomes" id="UP001210339">
    <property type="component" value="Chromosome"/>
</dbReference>
<dbReference type="PANTHER" id="PTHR32329">
    <property type="entry name" value="BIFUNCTIONAL PROTEIN [INCLUDES 2-HYDROXYACYL-COA DEHYDRATASE (N-TER) AND ITS ACTIVATOR DOMAIN (C_TERM)-RELATED"/>
    <property type="match status" value="1"/>
</dbReference>
<gene>
    <name evidence="6" type="ORF">O6R05_08075</name>
</gene>
<keyword evidence="7" id="KW-1185">Reference proteome</keyword>
<dbReference type="PANTHER" id="PTHR32329:SF2">
    <property type="entry name" value="BIFUNCTIONAL PROTEIN [INCLUDES 2-HYDROXYACYL-COA DEHYDRATASE (N-TER) AND ITS ACTIVATOR DOMAIN (C_TERM)"/>
    <property type="match status" value="1"/>
</dbReference>
<keyword evidence="3" id="KW-0408">Iron</keyword>
<proteinExistence type="predicted"/>
<accession>A0ABY7QV39</accession>
<dbReference type="InterPro" id="IPR002731">
    <property type="entry name" value="ATPase_BadF"/>
</dbReference>
<comment type="cofactor">
    <cofactor evidence="1">
        <name>[4Fe-4S] cluster</name>
        <dbReference type="ChEBI" id="CHEBI:49883"/>
    </cofactor>
</comment>
<evidence type="ECO:0000256" key="2">
    <source>
        <dbReference type="ARBA" id="ARBA00022723"/>
    </source>
</evidence>
<dbReference type="SUPFAM" id="SSF53067">
    <property type="entry name" value="Actin-like ATPase domain"/>
    <property type="match status" value="1"/>
</dbReference>
<keyword evidence="2" id="KW-0479">Metal-binding</keyword>
<evidence type="ECO:0000313" key="6">
    <source>
        <dbReference type="EMBL" id="WBW49949.1"/>
    </source>
</evidence>
<dbReference type="NCBIfam" id="TIGR00241">
    <property type="entry name" value="CoA_E_activ"/>
    <property type="match status" value="1"/>
</dbReference>
<reference evidence="6 7" key="1">
    <citation type="submission" date="2023-01" db="EMBL/GenBank/DDBJ databases">
        <authorList>
            <person name="Lee S.H."/>
            <person name="Jung H.S."/>
            <person name="Yun J.U."/>
        </authorList>
    </citation>
    <scope>NUCLEOTIDE SEQUENCE [LARGE SCALE GENOMIC DNA]</scope>
    <source>
        <strain evidence="6 7">CBA3646</strain>
    </source>
</reference>
<dbReference type="RefSeq" id="WP_271191480.1">
    <property type="nucleotide sequence ID" value="NZ_CP115667.1"/>
</dbReference>
<sequence length="272" mass="28710">MSQSVYTMGIDIGSTATKGVILKDGSEIVGKIVIDVGAGTSGPKRAVEGILEQAGLAREDIQYVMATGYGRNALEIADFQMSELSCHARGAYFLFPHVHTIIDIGGQDAKALKIGDGGVLDNFVMNDKCAAGTGRFLDVIAHVLEVDVSELEELDAKSQNDVAISSTCTVFAESEVISQLAQGTKIEDIVKGIHSAIASRVGSLAKRVGIQDDVIMTGGVALNQGMVRALEANIGHSIHTSELCQLNGALGAALFGYQKYQNKAKKEARQAK</sequence>